<protein>
    <submittedName>
        <fullName evidence="2">Uncharacterized protein</fullName>
    </submittedName>
</protein>
<name>A0A232EDU6_9HYME</name>
<organism evidence="2 3">
    <name type="scientific">Trichomalopsis sarcophagae</name>
    <dbReference type="NCBI Taxonomy" id="543379"/>
    <lineage>
        <taxon>Eukaryota</taxon>
        <taxon>Metazoa</taxon>
        <taxon>Ecdysozoa</taxon>
        <taxon>Arthropoda</taxon>
        <taxon>Hexapoda</taxon>
        <taxon>Insecta</taxon>
        <taxon>Pterygota</taxon>
        <taxon>Neoptera</taxon>
        <taxon>Endopterygota</taxon>
        <taxon>Hymenoptera</taxon>
        <taxon>Apocrita</taxon>
        <taxon>Proctotrupomorpha</taxon>
        <taxon>Chalcidoidea</taxon>
        <taxon>Pteromalidae</taxon>
        <taxon>Pteromalinae</taxon>
        <taxon>Trichomalopsis</taxon>
    </lineage>
</organism>
<sequence length="66" mass="7369">MWSNQSWQDSRPLLRGQSATPVAVHQVRKARAREVGQHALPEVAVPLQTSAIPTRWPTMPKVATRS</sequence>
<comment type="caution">
    <text evidence="2">The sequence shown here is derived from an EMBL/GenBank/DDBJ whole genome shotgun (WGS) entry which is preliminary data.</text>
</comment>
<dbReference type="AlphaFoldDB" id="A0A232EDU6"/>
<evidence type="ECO:0000313" key="3">
    <source>
        <dbReference type="Proteomes" id="UP000215335"/>
    </source>
</evidence>
<accession>A0A232EDU6</accession>
<reference evidence="2 3" key="1">
    <citation type="journal article" date="2017" name="Curr. Biol.">
        <title>The Evolution of Venom by Co-option of Single-Copy Genes.</title>
        <authorList>
            <person name="Martinson E.O."/>
            <person name="Mrinalini"/>
            <person name="Kelkar Y.D."/>
            <person name="Chang C.H."/>
            <person name="Werren J.H."/>
        </authorList>
    </citation>
    <scope>NUCLEOTIDE SEQUENCE [LARGE SCALE GENOMIC DNA]</scope>
    <source>
        <strain evidence="2 3">Alberta</strain>
        <tissue evidence="2">Whole body</tissue>
    </source>
</reference>
<evidence type="ECO:0000313" key="2">
    <source>
        <dbReference type="EMBL" id="OXU16527.1"/>
    </source>
</evidence>
<proteinExistence type="predicted"/>
<feature type="region of interest" description="Disordered" evidence="1">
    <location>
        <begin position="1"/>
        <end position="20"/>
    </location>
</feature>
<dbReference type="Proteomes" id="UP000215335">
    <property type="component" value="Unassembled WGS sequence"/>
</dbReference>
<gene>
    <name evidence="2" type="ORF">TSAR_015230</name>
</gene>
<keyword evidence="3" id="KW-1185">Reference proteome</keyword>
<evidence type="ECO:0000256" key="1">
    <source>
        <dbReference type="SAM" id="MobiDB-lite"/>
    </source>
</evidence>
<dbReference type="EMBL" id="NNAY01005885">
    <property type="protein sequence ID" value="OXU16527.1"/>
    <property type="molecule type" value="Genomic_DNA"/>
</dbReference>